<dbReference type="InterPro" id="IPR051130">
    <property type="entry name" value="Mito_struct-func_regulator"/>
</dbReference>
<comment type="similarity">
    <text evidence="1">Belongs to the protein kinase superfamily. ADCK protein kinase family.</text>
</comment>
<dbReference type="PANTHER" id="PTHR43173:SF28">
    <property type="entry name" value="AARF DOMAIN CONTAINING KINASE 5"/>
    <property type="match status" value="1"/>
</dbReference>
<dbReference type="GO" id="GO:0016301">
    <property type="term" value="F:kinase activity"/>
    <property type="evidence" value="ECO:0007669"/>
    <property type="project" value="UniProtKB-KW"/>
</dbReference>
<dbReference type="SUPFAM" id="SSF56112">
    <property type="entry name" value="Protein kinase-like (PK-like)"/>
    <property type="match status" value="1"/>
</dbReference>
<comment type="caution">
    <text evidence="4">The sequence shown here is derived from an EMBL/GenBank/DDBJ whole genome shotgun (WGS) entry which is preliminary data.</text>
</comment>
<keyword evidence="4" id="KW-0808">Transferase</keyword>
<protein>
    <submittedName>
        <fullName evidence="4">AarF domain containing kinase 5</fullName>
    </submittedName>
</protein>
<evidence type="ECO:0000256" key="1">
    <source>
        <dbReference type="ARBA" id="ARBA00009670"/>
    </source>
</evidence>
<evidence type="ECO:0000313" key="4">
    <source>
        <dbReference type="EMBL" id="KAF6098446.1"/>
    </source>
</evidence>
<dbReference type="PANTHER" id="PTHR43173">
    <property type="entry name" value="ABC1 FAMILY PROTEIN"/>
    <property type="match status" value="1"/>
</dbReference>
<dbReference type="Proteomes" id="UP000664940">
    <property type="component" value="Unassembled WGS sequence"/>
</dbReference>
<dbReference type="EMBL" id="JABVXQ010000007">
    <property type="protein sequence ID" value="KAF6098446.1"/>
    <property type="molecule type" value="Genomic_DNA"/>
</dbReference>
<evidence type="ECO:0000313" key="5">
    <source>
        <dbReference type="Proteomes" id="UP000664940"/>
    </source>
</evidence>
<sequence length="672" mass="75207">MWRPLPLCHVRRAVLQGGPRGWPVPAARLRRSLRILPARGRPDHPTVHRVPPGPRGPRPRGRRCSPPRRWGCPCSLASATSRQSRRRGGRCGSRWTASGALADQQPTLRQFRERGGRAARPLSSLVHREAGGAGARGAEGACAGRSVRIGLQISVDYWWCTNVVLRGVEEVCPCVPAGGGPACAVGRVLGGLRCPPVPTPPHACGQNSPRYLEVMSACHQRAADALVAGAISNGGLYVKLGQGLCSFNHLLPPEYIRTLRVLEDRALTRGFREVDELFLEDFQAPPQELFREFDYQPIAAASLAQVHRARLHDGTAVAVKVQYIDLRDRFEGDIHTLELLLRLVELMHPSFGFSWVLQDLKGTLAQELDFENEGRNAERCARDLQHFPYVVVPRVHWDTSSKRVLTAEFCEGCKVNDVEAIKAMGLAVRDIAEKLIQAFAEQIFYTGFIHSDPHPGNVLVRKGPDGKAQLVLLDHGLYQFLDEKDRSALCQLWRAIILRDDASMKMHAAALGVEDYFLFSEVLMQRPVRLRQLWRSHLLSREEAAYMQAMAREHFEDIMAVLKALPRSMLLVLRNINTVRAINTTLGAPVDRYFLMAKSAVRGWSRLLGTAQPSVYGASLLRHLRVVWETFKFEVALRLETLSMRLTVLLVRALVYLGLMPQTEGLYEYLET</sequence>
<dbReference type="CDD" id="cd13969">
    <property type="entry name" value="ADCK1-like"/>
    <property type="match status" value="1"/>
</dbReference>
<dbReference type="InterPro" id="IPR004147">
    <property type="entry name" value="ABC1_dom"/>
</dbReference>
<proteinExistence type="inferred from homology"/>
<dbReference type="AlphaFoldDB" id="A0A833ZWH2"/>
<dbReference type="Pfam" id="PF03109">
    <property type="entry name" value="ABC1"/>
    <property type="match status" value="1"/>
</dbReference>
<feature type="domain" description="ABC1 atypical kinase-like" evidence="3">
    <location>
        <begin position="262"/>
        <end position="506"/>
    </location>
</feature>
<reference evidence="4 5" key="1">
    <citation type="journal article" date="2020" name="Nature">
        <title>Six reference-quality genomes reveal evolution of bat adaptations.</title>
        <authorList>
            <person name="Jebb D."/>
            <person name="Huang Z."/>
            <person name="Pippel M."/>
            <person name="Hughes G.M."/>
            <person name="Lavrichenko K."/>
            <person name="Devanna P."/>
            <person name="Winkler S."/>
            <person name="Jermiin L.S."/>
            <person name="Skirmuntt E.C."/>
            <person name="Katzourakis A."/>
            <person name="Burkitt-Gray L."/>
            <person name="Ray D.A."/>
            <person name="Sullivan K.A.M."/>
            <person name="Roscito J.G."/>
            <person name="Kirilenko B.M."/>
            <person name="Davalos L.M."/>
            <person name="Corthals A.P."/>
            <person name="Power M.L."/>
            <person name="Jones G."/>
            <person name="Ransome R.D."/>
            <person name="Dechmann D.K.N."/>
            <person name="Locatelli A.G."/>
            <person name="Puechmaille S.J."/>
            <person name="Fedrigo O."/>
            <person name="Jarvis E.D."/>
            <person name="Hiller M."/>
            <person name="Vernes S.C."/>
            <person name="Myers E.W."/>
            <person name="Teeling E.C."/>
        </authorList>
    </citation>
    <scope>NUCLEOTIDE SEQUENCE [LARGE SCALE GENOMIC DNA]</scope>
    <source>
        <strain evidence="4">Bat1K_MPI-CBG_1</strain>
    </source>
</reference>
<organism evidence="4 5">
    <name type="scientific">Phyllostomus discolor</name>
    <name type="common">pale spear-nosed bat</name>
    <dbReference type="NCBI Taxonomy" id="89673"/>
    <lineage>
        <taxon>Eukaryota</taxon>
        <taxon>Metazoa</taxon>
        <taxon>Chordata</taxon>
        <taxon>Craniata</taxon>
        <taxon>Vertebrata</taxon>
        <taxon>Euteleostomi</taxon>
        <taxon>Mammalia</taxon>
        <taxon>Eutheria</taxon>
        <taxon>Laurasiatheria</taxon>
        <taxon>Chiroptera</taxon>
        <taxon>Yangochiroptera</taxon>
        <taxon>Phyllostomidae</taxon>
        <taxon>Phyllostominae</taxon>
        <taxon>Phyllostomus</taxon>
    </lineage>
</organism>
<evidence type="ECO:0000259" key="3">
    <source>
        <dbReference type="Pfam" id="PF03109"/>
    </source>
</evidence>
<keyword evidence="4" id="KW-0418">Kinase</keyword>
<gene>
    <name evidence="4" type="ORF">HJG60_000332</name>
</gene>
<evidence type="ECO:0000256" key="2">
    <source>
        <dbReference type="SAM" id="MobiDB-lite"/>
    </source>
</evidence>
<name>A0A833ZWH2_9CHIR</name>
<feature type="compositionally biased region" description="Basic residues" evidence="2">
    <location>
        <begin position="57"/>
        <end position="66"/>
    </location>
</feature>
<dbReference type="InterPro" id="IPR045307">
    <property type="entry name" value="ADCK1_dom"/>
</dbReference>
<accession>A0A833ZWH2</accession>
<dbReference type="InterPro" id="IPR011009">
    <property type="entry name" value="Kinase-like_dom_sf"/>
</dbReference>
<feature type="region of interest" description="Disordered" evidence="2">
    <location>
        <begin position="38"/>
        <end position="68"/>
    </location>
</feature>